<feature type="compositionally biased region" description="Polar residues" evidence="1">
    <location>
        <begin position="1"/>
        <end position="19"/>
    </location>
</feature>
<dbReference type="AlphaFoldDB" id="B4QQ35"/>
<dbReference type="OrthoDB" id="10265522at2759"/>
<evidence type="ECO:0000313" key="2">
    <source>
        <dbReference type="EMBL" id="EDX09155.1"/>
    </source>
</evidence>
<gene>
    <name evidence="2" type="primary">Dsim\GD13809</name>
    <name evidence="2" type="ORF">Dsim_GD13809</name>
</gene>
<feature type="region of interest" description="Disordered" evidence="1">
    <location>
        <begin position="1"/>
        <end position="98"/>
    </location>
</feature>
<dbReference type="SMR" id="B4QQ35"/>
<dbReference type="Proteomes" id="UP000000304">
    <property type="component" value="Chromosome 3L"/>
</dbReference>
<name>B4QQ35_DROSI</name>
<dbReference type="Bgee" id="FBgn0185508">
    <property type="expression patterns" value="Expressed in male reproductive system and 3 other cell types or tissues"/>
</dbReference>
<evidence type="ECO:0000313" key="3">
    <source>
        <dbReference type="Proteomes" id="UP000000304"/>
    </source>
</evidence>
<evidence type="ECO:0000256" key="1">
    <source>
        <dbReference type="SAM" id="MobiDB-lite"/>
    </source>
</evidence>
<dbReference type="HOGENOM" id="CLU_101915_0_0_1"/>
<organism evidence="2 3">
    <name type="scientific">Drosophila simulans</name>
    <name type="common">Fruit fly</name>
    <dbReference type="NCBI Taxonomy" id="7240"/>
    <lineage>
        <taxon>Eukaryota</taxon>
        <taxon>Metazoa</taxon>
        <taxon>Ecdysozoa</taxon>
        <taxon>Arthropoda</taxon>
        <taxon>Hexapoda</taxon>
        <taxon>Insecta</taxon>
        <taxon>Pterygota</taxon>
        <taxon>Neoptera</taxon>
        <taxon>Endopterygota</taxon>
        <taxon>Diptera</taxon>
        <taxon>Brachycera</taxon>
        <taxon>Muscomorpha</taxon>
        <taxon>Ephydroidea</taxon>
        <taxon>Drosophilidae</taxon>
        <taxon>Drosophila</taxon>
        <taxon>Sophophora</taxon>
    </lineage>
</organism>
<keyword evidence="3" id="KW-1185">Reference proteome</keyword>
<protein>
    <submittedName>
        <fullName evidence="2">GD13809</fullName>
    </submittedName>
</protein>
<feature type="compositionally biased region" description="Low complexity" evidence="1">
    <location>
        <begin position="56"/>
        <end position="82"/>
    </location>
</feature>
<reference evidence="2 3" key="1">
    <citation type="journal article" date="2007" name="Nature">
        <title>Evolution of genes and genomes on the Drosophila phylogeny.</title>
        <authorList>
            <consortium name="Drosophila 12 Genomes Consortium"/>
            <person name="Clark A.G."/>
            <person name="Eisen M.B."/>
            <person name="Smith D.R."/>
            <person name="Bergman C.M."/>
            <person name="Oliver B."/>
            <person name="Markow T.A."/>
            <person name="Kaufman T.C."/>
            <person name="Kellis M."/>
            <person name="Gelbart W."/>
            <person name="Iyer V.N."/>
            <person name="Pollard D.A."/>
            <person name="Sackton T.B."/>
            <person name="Larracuente A.M."/>
            <person name="Singh N.D."/>
            <person name="Abad J.P."/>
            <person name="Abt D.N."/>
            <person name="Adryan B."/>
            <person name="Aguade M."/>
            <person name="Akashi H."/>
            <person name="Anderson W.W."/>
            <person name="Aquadro C.F."/>
            <person name="Ardell D.H."/>
            <person name="Arguello R."/>
            <person name="Artieri C.G."/>
            <person name="Barbash D.A."/>
            <person name="Barker D."/>
            <person name="Barsanti P."/>
            <person name="Batterham P."/>
            <person name="Batzoglou S."/>
            <person name="Begun D."/>
            <person name="Bhutkar A."/>
            <person name="Blanco E."/>
            <person name="Bosak S.A."/>
            <person name="Bradley R.K."/>
            <person name="Brand A.D."/>
            <person name="Brent M.R."/>
            <person name="Brooks A.N."/>
            <person name="Brown R.H."/>
            <person name="Butlin R.K."/>
            <person name="Caggese C."/>
            <person name="Calvi B.R."/>
            <person name="Bernardo de Carvalho A."/>
            <person name="Caspi A."/>
            <person name="Castrezana S."/>
            <person name="Celniker S.E."/>
            <person name="Chang J.L."/>
            <person name="Chapple C."/>
            <person name="Chatterji S."/>
            <person name="Chinwalla A."/>
            <person name="Civetta A."/>
            <person name="Clifton S.W."/>
            <person name="Comeron J.M."/>
            <person name="Costello J.C."/>
            <person name="Coyne J.A."/>
            <person name="Daub J."/>
            <person name="David R.G."/>
            <person name="Delcher A.L."/>
            <person name="Delehaunty K."/>
            <person name="Do C.B."/>
            <person name="Ebling H."/>
            <person name="Edwards K."/>
            <person name="Eickbush T."/>
            <person name="Evans J.D."/>
            <person name="Filipski A."/>
            <person name="Findeiss S."/>
            <person name="Freyhult E."/>
            <person name="Fulton L."/>
            <person name="Fulton R."/>
            <person name="Garcia A.C."/>
            <person name="Gardiner A."/>
            <person name="Garfield D.A."/>
            <person name="Garvin B.E."/>
            <person name="Gibson G."/>
            <person name="Gilbert D."/>
            <person name="Gnerre S."/>
            <person name="Godfrey J."/>
            <person name="Good R."/>
            <person name="Gotea V."/>
            <person name="Gravely B."/>
            <person name="Greenberg A.J."/>
            <person name="Griffiths-Jones S."/>
            <person name="Gross S."/>
            <person name="Guigo R."/>
            <person name="Gustafson E.A."/>
            <person name="Haerty W."/>
            <person name="Hahn M.W."/>
            <person name="Halligan D.L."/>
            <person name="Halpern A.L."/>
            <person name="Halter G.M."/>
            <person name="Han M.V."/>
            <person name="Heger A."/>
            <person name="Hillier L."/>
            <person name="Hinrichs A.S."/>
            <person name="Holmes I."/>
            <person name="Hoskins R.A."/>
            <person name="Hubisz M.J."/>
            <person name="Hultmark D."/>
            <person name="Huntley M.A."/>
            <person name="Jaffe D.B."/>
            <person name="Jagadeeshan S."/>
            <person name="Jeck W.R."/>
            <person name="Johnson J."/>
            <person name="Jones C.D."/>
            <person name="Jordan W.C."/>
            <person name="Karpen G.H."/>
            <person name="Kataoka E."/>
            <person name="Keightley P.D."/>
            <person name="Kheradpour P."/>
            <person name="Kirkness E.F."/>
            <person name="Koerich L.B."/>
            <person name="Kristiansen K."/>
            <person name="Kudrna D."/>
            <person name="Kulathinal R.J."/>
            <person name="Kumar S."/>
            <person name="Kwok R."/>
            <person name="Lander E."/>
            <person name="Langley C.H."/>
            <person name="Lapoint R."/>
            <person name="Lazzaro B.P."/>
            <person name="Lee S.J."/>
            <person name="Levesque L."/>
            <person name="Li R."/>
            <person name="Lin C.F."/>
            <person name="Lin M.F."/>
            <person name="Lindblad-Toh K."/>
            <person name="Llopart A."/>
            <person name="Long M."/>
            <person name="Low L."/>
            <person name="Lozovsky E."/>
            <person name="Lu J."/>
            <person name="Luo M."/>
            <person name="Machado C.A."/>
            <person name="Makalowski W."/>
            <person name="Marzo M."/>
            <person name="Matsuda M."/>
            <person name="Matzkin L."/>
            <person name="McAllister B."/>
            <person name="McBride C.S."/>
            <person name="McKernan B."/>
            <person name="McKernan K."/>
            <person name="Mendez-Lago M."/>
            <person name="Minx P."/>
            <person name="Mollenhauer M.U."/>
            <person name="Montooth K."/>
            <person name="Mount S.M."/>
            <person name="Mu X."/>
            <person name="Myers E."/>
            <person name="Negre B."/>
            <person name="Newfeld S."/>
            <person name="Nielsen R."/>
            <person name="Noor M.A."/>
            <person name="O'Grady P."/>
            <person name="Pachter L."/>
            <person name="Papaceit M."/>
            <person name="Parisi M.J."/>
            <person name="Parisi M."/>
            <person name="Parts L."/>
            <person name="Pedersen J.S."/>
            <person name="Pesole G."/>
            <person name="Phillippy A.M."/>
            <person name="Ponting C.P."/>
            <person name="Pop M."/>
            <person name="Porcelli D."/>
            <person name="Powell J.R."/>
            <person name="Prohaska S."/>
            <person name="Pruitt K."/>
            <person name="Puig M."/>
            <person name="Quesneville H."/>
            <person name="Ram K.R."/>
            <person name="Rand D."/>
            <person name="Rasmussen M.D."/>
            <person name="Reed L.K."/>
            <person name="Reenan R."/>
            <person name="Reily A."/>
            <person name="Remington K.A."/>
            <person name="Rieger T.T."/>
            <person name="Ritchie M.G."/>
            <person name="Robin C."/>
            <person name="Rogers Y.H."/>
            <person name="Rohde C."/>
            <person name="Rozas J."/>
            <person name="Rubenfield M.J."/>
            <person name="Ruiz A."/>
            <person name="Russo S."/>
            <person name="Salzberg S.L."/>
            <person name="Sanchez-Gracia A."/>
            <person name="Saranga D.J."/>
            <person name="Sato H."/>
            <person name="Schaeffer S.W."/>
            <person name="Schatz M.C."/>
            <person name="Schlenke T."/>
            <person name="Schwartz R."/>
            <person name="Segarra C."/>
            <person name="Singh R.S."/>
            <person name="Sirot L."/>
            <person name="Sirota M."/>
            <person name="Sisneros N.B."/>
            <person name="Smith C.D."/>
            <person name="Smith T.F."/>
            <person name="Spieth J."/>
            <person name="Stage D.E."/>
            <person name="Stark A."/>
            <person name="Stephan W."/>
            <person name="Strausberg R.L."/>
            <person name="Strempel S."/>
            <person name="Sturgill D."/>
            <person name="Sutton G."/>
            <person name="Sutton G.G."/>
            <person name="Tao W."/>
            <person name="Teichmann S."/>
            <person name="Tobari Y.N."/>
            <person name="Tomimura Y."/>
            <person name="Tsolas J.M."/>
            <person name="Valente V.L."/>
            <person name="Venter E."/>
            <person name="Venter J.C."/>
            <person name="Vicario S."/>
            <person name="Vieira F.G."/>
            <person name="Vilella A.J."/>
            <person name="Villasante A."/>
            <person name="Walenz B."/>
            <person name="Wang J."/>
            <person name="Wasserman M."/>
            <person name="Watts T."/>
            <person name="Wilson D."/>
            <person name="Wilson R.K."/>
            <person name="Wing R.A."/>
            <person name="Wolfner M.F."/>
            <person name="Wong A."/>
            <person name="Wong G.K."/>
            <person name="Wu C.I."/>
            <person name="Wu G."/>
            <person name="Yamamoto D."/>
            <person name="Yang H.P."/>
            <person name="Yang S.P."/>
            <person name="Yorke J.A."/>
            <person name="Yoshida K."/>
            <person name="Zdobnov E."/>
            <person name="Zhang P."/>
            <person name="Zhang Y."/>
            <person name="Zimin A.V."/>
            <person name="Baldwin J."/>
            <person name="Abdouelleil A."/>
            <person name="Abdulkadir J."/>
            <person name="Abebe A."/>
            <person name="Abera B."/>
            <person name="Abreu J."/>
            <person name="Acer S.C."/>
            <person name="Aftuck L."/>
            <person name="Alexander A."/>
            <person name="An P."/>
            <person name="Anderson E."/>
            <person name="Anderson S."/>
            <person name="Arachi H."/>
            <person name="Azer M."/>
            <person name="Bachantsang P."/>
            <person name="Barry A."/>
            <person name="Bayul T."/>
            <person name="Berlin A."/>
            <person name="Bessette D."/>
            <person name="Bloom T."/>
            <person name="Blye J."/>
            <person name="Boguslavskiy L."/>
            <person name="Bonnet C."/>
            <person name="Boukhgalter B."/>
            <person name="Bourzgui I."/>
            <person name="Brown A."/>
            <person name="Cahill P."/>
            <person name="Channer S."/>
            <person name="Cheshatsang Y."/>
            <person name="Chuda L."/>
            <person name="Citroen M."/>
            <person name="Collymore A."/>
            <person name="Cooke P."/>
            <person name="Costello M."/>
            <person name="D'Aco K."/>
            <person name="Daza R."/>
            <person name="De Haan G."/>
            <person name="DeGray S."/>
            <person name="DeMaso C."/>
            <person name="Dhargay N."/>
            <person name="Dooley K."/>
            <person name="Dooley E."/>
            <person name="Doricent M."/>
            <person name="Dorje P."/>
            <person name="Dorjee K."/>
            <person name="Dupes A."/>
            <person name="Elong R."/>
            <person name="Falk J."/>
            <person name="Farina A."/>
            <person name="Faro S."/>
            <person name="Ferguson D."/>
            <person name="Fisher S."/>
            <person name="Foley C.D."/>
            <person name="Franke A."/>
            <person name="Friedrich D."/>
            <person name="Gadbois L."/>
            <person name="Gearin G."/>
            <person name="Gearin C.R."/>
            <person name="Giannoukos G."/>
            <person name="Goode T."/>
            <person name="Graham J."/>
            <person name="Grandbois E."/>
            <person name="Grewal S."/>
            <person name="Gyaltsen K."/>
            <person name="Hafez N."/>
            <person name="Hagos B."/>
            <person name="Hall J."/>
            <person name="Henson C."/>
            <person name="Hollinger A."/>
            <person name="Honan T."/>
            <person name="Huard M.D."/>
            <person name="Hughes L."/>
            <person name="Hurhula B."/>
            <person name="Husby M.E."/>
            <person name="Kamat A."/>
            <person name="Kanga B."/>
            <person name="Kashin S."/>
            <person name="Khazanovich D."/>
            <person name="Kisner P."/>
            <person name="Lance K."/>
            <person name="Lara M."/>
            <person name="Lee W."/>
            <person name="Lennon N."/>
            <person name="Letendre F."/>
            <person name="LeVine R."/>
            <person name="Lipovsky A."/>
            <person name="Liu X."/>
            <person name="Liu J."/>
            <person name="Liu S."/>
            <person name="Lokyitsang T."/>
            <person name="Lokyitsang Y."/>
            <person name="Lubonja R."/>
            <person name="Lui A."/>
            <person name="MacDonald P."/>
            <person name="Magnisalis V."/>
            <person name="Maru K."/>
            <person name="Matthews C."/>
            <person name="McCusker W."/>
            <person name="McDonough S."/>
            <person name="Mehta T."/>
            <person name="Meldrim J."/>
            <person name="Meneus L."/>
            <person name="Mihai O."/>
            <person name="Mihalev A."/>
            <person name="Mihova T."/>
            <person name="Mittelman R."/>
            <person name="Mlenga V."/>
            <person name="Montmayeur A."/>
            <person name="Mulrain L."/>
            <person name="Navidi A."/>
            <person name="Naylor J."/>
            <person name="Negash T."/>
            <person name="Nguyen T."/>
            <person name="Nguyen N."/>
            <person name="Nicol R."/>
            <person name="Norbu C."/>
            <person name="Norbu N."/>
            <person name="Novod N."/>
            <person name="O'Neill B."/>
            <person name="Osman S."/>
            <person name="Markiewicz E."/>
            <person name="Oyono O.L."/>
            <person name="Patti C."/>
            <person name="Phunkhang P."/>
            <person name="Pierre F."/>
            <person name="Priest M."/>
            <person name="Raghuraman S."/>
            <person name="Rege F."/>
            <person name="Reyes R."/>
            <person name="Rise C."/>
            <person name="Rogov P."/>
            <person name="Ross K."/>
            <person name="Ryan E."/>
            <person name="Settipalli S."/>
            <person name="Shea T."/>
            <person name="Sherpa N."/>
            <person name="Shi L."/>
            <person name="Shih D."/>
            <person name="Sparrow T."/>
            <person name="Spaulding J."/>
            <person name="Stalker J."/>
            <person name="Stange-Thomann N."/>
            <person name="Stavropoulos S."/>
            <person name="Stone C."/>
            <person name="Strader C."/>
            <person name="Tesfaye S."/>
            <person name="Thomson T."/>
            <person name="Thoulutsang Y."/>
            <person name="Thoulutsang D."/>
            <person name="Topham K."/>
            <person name="Topping I."/>
            <person name="Tsamla T."/>
            <person name="Vassiliev H."/>
            <person name="Vo A."/>
            <person name="Wangchuk T."/>
            <person name="Wangdi T."/>
            <person name="Weiand M."/>
            <person name="Wilkinson J."/>
            <person name="Wilson A."/>
            <person name="Yadav S."/>
            <person name="Young G."/>
            <person name="Yu Q."/>
            <person name="Zembek L."/>
            <person name="Zhong D."/>
            <person name="Zimmer A."/>
            <person name="Zwirko Z."/>
            <person name="Jaffe D.B."/>
            <person name="Alvarez P."/>
            <person name="Brockman W."/>
            <person name="Butler J."/>
            <person name="Chin C."/>
            <person name="Gnerre S."/>
            <person name="Grabherr M."/>
            <person name="Kleber M."/>
            <person name="Mauceli E."/>
            <person name="MacCallum I."/>
        </authorList>
    </citation>
    <scope>NUCLEOTIDE SEQUENCE [LARGE SCALE GENOMIC DNA]</scope>
    <source>
        <strain evidence="3">white501</strain>
    </source>
</reference>
<proteinExistence type="predicted"/>
<dbReference type="PhylomeDB" id="B4QQ35"/>
<dbReference type="OMA" id="KCSVEWA"/>
<accession>B4QQ35</accession>
<feature type="compositionally biased region" description="Acidic residues" evidence="1">
    <location>
        <begin position="40"/>
        <end position="55"/>
    </location>
</feature>
<dbReference type="EMBL" id="CM000363">
    <property type="protein sequence ID" value="EDX09155.1"/>
    <property type="molecule type" value="Genomic_DNA"/>
</dbReference>
<sequence>MNKMNPNRSNKDSGATEVSNAKKGLQMDSDSSEQPKDYYDGSDENEDTSQNEESDLSSGSSQDSTTQSSEDSDSSSGSSQDSPAPEIPIPEALLKVDPNDQQSVVNAVGLLVNRINSQLDAIQSKVCPKSPLDFVGLVRQKKLWKLRQRDKAQMDKFNWRCPKCSVEWAGGDPAGEEAEPAGCSRTIADGATPSVPFGIHLRAADAFGKTADSRCKKRCGKSMQKQKSACSRRTVGGQ</sequence>